<reference evidence="5 6" key="1">
    <citation type="submission" date="2020-03" db="EMBL/GenBank/DDBJ databases">
        <title>Whole genome shotgun sequence of Phytohabitans suffuscus NBRC 105367.</title>
        <authorList>
            <person name="Komaki H."/>
            <person name="Tamura T."/>
        </authorList>
    </citation>
    <scope>NUCLEOTIDE SEQUENCE [LARGE SCALE GENOMIC DNA]</scope>
    <source>
        <strain evidence="5 6">NBRC 105367</strain>
    </source>
</reference>
<reference evidence="5 6" key="2">
    <citation type="submission" date="2020-03" db="EMBL/GenBank/DDBJ databases">
        <authorList>
            <person name="Ichikawa N."/>
            <person name="Kimura A."/>
            <person name="Kitahashi Y."/>
            <person name="Uohara A."/>
        </authorList>
    </citation>
    <scope>NUCLEOTIDE SEQUENCE [LARGE SCALE GENOMIC DNA]</scope>
    <source>
        <strain evidence="5 6">NBRC 105367</strain>
    </source>
</reference>
<dbReference type="InterPro" id="IPR011766">
    <property type="entry name" value="TPP_enzyme_TPP-bd"/>
</dbReference>
<gene>
    <name evidence="5" type="ORF">Psuf_076180</name>
</gene>
<dbReference type="Proteomes" id="UP000503011">
    <property type="component" value="Chromosome"/>
</dbReference>
<organism evidence="5 6">
    <name type="scientific">Phytohabitans suffuscus</name>
    <dbReference type="NCBI Taxonomy" id="624315"/>
    <lineage>
        <taxon>Bacteria</taxon>
        <taxon>Bacillati</taxon>
        <taxon>Actinomycetota</taxon>
        <taxon>Actinomycetes</taxon>
        <taxon>Micromonosporales</taxon>
        <taxon>Micromonosporaceae</taxon>
    </lineage>
</organism>
<accession>A0A6F8YVV5</accession>
<dbReference type="InterPro" id="IPR012001">
    <property type="entry name" value="Thiamin_PyroP_enz_TPP-bd_dom"/>
</dbReference>
<dbReference type="Pfam" id="PF02775">
    <property type="entry name" value="TPP_enzyme_C"/>
    <property type="match status" value="1"/>
</dbReference>
<evidence type="ECO:0000313" key="6">
    <source>
        <dbReference type="Proteomes" id="UP000503011"/>
    </source>
</evidence>
<dbReference type="InterPro" id="IPR029061">
    <property type="entry name" value="THDP-binding"/>
</dbReference>
<evidence type="ECO:0000256" key="2">
    <source>
        <dbReference type="ARBA" id="ARBA00023052"/>
    </source>
</evidence>
<keyword evidence="2" id="KW-0786">Thiamine pyrophosphate</keyword>
<sequence>MNERPAGLPGTRQPAAYGSDVVADLLHALDVPYLPMNPGSSFRGLHDSVVNHGGNTAPQLLLCLHEEIAVALAHGWAKATGRLGVAAVHDLVGLMHASMAVYDAWCDRTPLLLLGGSGPADPAQRRPVDWIHSATTQAQLVRDYVVWDAEPATPAAFAADVVRARQRALSAPRGPAYVSLDAGAQERRLDAPVPLPDLDRHAPAPPFAPDPESLERAAAALAAARRPVVVAGRIALDPAATAPLAALVELLGAAYHDDRNWSALPTAHPQNCTGDRTVVEEADVVLAVDVVDLAALLRPRGHGRSSPSERPAPFVVDLSHGDLGLRSWSNASGTPLGRDVQLLGDPLLGLRLLRDALADRAMPGTARRRRGVVAHAAAVRRGQREAVAARWSDKPISPARLVGETWAAVRDLDPLLCLRNTRTWPEGLWQLPGAGAYLGHSGGGGVGYGPGALVGGALAARDRGQLGVGIIGDGDLLMASGALWTAAHYRVPALVVVNDNSSFYNDEPHQARVARERGRPEANSWIGMRIADPAVDIAALARSYGCWAAGPVEHPDELGPALRDGVRAAGEGAVAVVHAKVAPR</sequence>
<name>A0A6F8YVV5_9ACTN</name>
<protein>
    <submittedName>
        <fullName evidence="5">Thiamine pyrophosphate-binding protein</fullName>
    </submittedName>
</protein>
<dbReference type="GO" id="GO:0000287">
    <property type="term" value="F:magnesium ion binding"/>
    <property type="evidence" value="ECO:0007669"/>
    <property type="project" value="UniProtKB-ARBA"/>
</dbReference>
<dbReference type="KEGG" id="psuu:Psuf_076180"/>
<dbReference type="GO" id="GO:0009099">
    <property type="term" value="P:L-valine biosynthetic process"/>
    <property type="evidence" value="ECO:0007669"/>
    <property type="project" value="TreeGrafter"/>
</dbReference>
<proteinExistence type="inferred from homology"/>
<evidence type="ECO:0000256" key="1">
    <source>
        <dbReference type="ARBA" id="ARBA00007812"/>
    </source>
</evidence>
<keyword evidence="6" id="KW-1185">Reference proteome</keyword>
<evidence type="ECO:0000259" key="4">
    <source>
        <dbReference type="Pfam" id="PF02776"/>
    </source>
</evidence>
<dbReference type="RefSeq" id="WP_173162544.1">
    <property type="nucleotide sequence ID" value="NZ_AP022871.1"/>
</dbReference>
<dbReference type="PANTHER" id="PTHR18968">
    <property type="entry name" value="THIAMINE PYROPHOSPHATE ENZYMES"/>
    <property type="match status" value="1"/>
</dbReference>
<evidence type="ECO:0000313" key="5">
    <source>
        <dbReference type="EMBL" id="BCB90305.1"/>
    </source>
</evidence>
<dbReference type="Gene3D" id="3.40.50.1220">
    <property type="entry name" value="TPP-binding domain"/>
    <property type="match status" value="1"/>
</dbReference>
<dbReference type="Pfam" id="PF02776">
    <property type="entry name" value="TPP_enzyme_N"/>
    <property type="match status" value="1"/>
</dbReference>
<dbReference type="EMBL" id="AP022871">
    <property type="protein sequence ID" value="BCB90305.1"/>
    <property type="molecule type" value="Genomic_DNA"/>
</dbReference>
<feature type="domain" description="Thiamine pyrophosphate enzyme N-terminal TPP-binding" evidence="4">
    <location>
        <begin position="18"/>
        <end position="124"/>
    </location>
</feature>
<dbReference type="SUPFAM" id="SSF52518">
    <property type="entry name" value="Thiamin diphosphate-binding fold (THDP-binding)"/>
    <property type="match status" value="2"/>
</dbReference>
<dbReference type="GO" id="GO:0005948">
    <property type="term" value="C:acetolactate synthase complex"/>
    <property type="evidence" value="ECO:0007669"/>
    <property type="project" value="TreeGrafter"/>
</dbReference>
<dbReference type="InterPro" id="IPR029035">
    <property type="entry name" value="DHS-like_NAD/FAD-binding_dom"/>
</dbReference>
<dbReference type="CDD" id="cd07035">
    <property type="entry name" value="TPP_PYR_POX_like"/>
    <property type="match status" value="1"/>
</dbReference>
<feature type="domain" description="Thiamine pyrophosphate enzyme TPP-binding" evidence="3">
    <location>
        <begin position="428"/>
        <end position="572"/>
    </location>
</feature>
<dbReference type="GO" id="GO:0009097">
    <property type="term" value="P:isoleucine biosynthetic process"/>
    <property type="evidence" value="ECO:0007669"/>
    <property type="project" value="TreeGrafter"/>
</dbReference>
<dbReference type="SUPFAM" id="SSF52467">
    <property type="entry name" value="DHS-like NAD/FAD-binding domain"/>
    <property type="match status" value="1"/>
</dbReference>
<dbReference type="GO" id="GO:0030976">
    <property type="term" value="F:thiamine pyrophosphate binding"/>
    <property type="evidence" value="ECO:0007669"/>
    <property type="project" value="InterPro"/>
</dbReference>
<dbReference type="Gene3D" id="3.40.50.970">
    <property type="match status" value="2"/>
</dbReference>
<dbReference type="InterPro" id="IPR045229">
    <property type="entry name" value="TPP_enz"/>
</dbReference>
<dbReference type="PANTHER" id="PTHR18968:SF13">
    <property type="entry name" value="ACETOLACTATE SYNTHASE CATALYTIC SUBUNIT, MITOCHONDRIAL"/>
    <property type="match status" value="1"/>
</dbReference>
<evidence type="ECO:0000259" key="3">
    <source>
        <dbReference type="Pfam" id="PF02775"/>
    </source>
</evidence>
<dbReference type="GO" id="GO:0050660">
    <property type="term" value="F:flavin adenine dinucleotide binding"/>
    <property type="evidence" value="ECO:0007669"/>
    <property type="project" value="TreeGrafter"/>
</dbReference>
<comment type="similarity">
    <text evidence="1">Belongs to the TPP enzyme family.</text>
</comment>
<dbReference type="AlphaFoldDB" id="A0A6F8YVV5"/>
<dbReference type="GO" id="GO:0003984">
    <property type="term" value="F:acetolactate synthase activity"/>
    <property type="evidence" value="ECO:0007669"/>
    <property type="project" value="TreeGrafter"/>
</dbReference>